<feature type="transmembrane region" description="Helical" evidence="1">
    <location>
        <begin position="20"/>
        <end position="40"/>
    </location>
</feature>
<comment type="caution">
    <text evidence="2">The sequence shown here is derived from an EMBL/GenBank/DDBJ whole genome shotgun (WGS) entry which is preliminary data.</text>
</comment>
<dbReference type="EMBL" id="VFSU01000034">
    <property type="protein sequence ID" value="TPE58702.1"/>
    <property type="molecule type" value="Genomic_DNA"/>
</dbReference>
<dbReference type="AlphaFoldDB" id="A0A501XDT9"/>
<keyword evidence="3" id="KW-1185">Reference proteome</keyword>
<protein>
    <submittedName>
        <fullName evidence="2">Uncharacterized protein</fullName>
    </submittedName>
</protein>
<name>A0A501XDT9_9SPHN</name>
<feature type="transmembrane region" description="Helical" evidence="1">
    <location>
        <begin position="47"/>
        <end position="68"/>
    </location>
</feature>
<dbReference type="OrthoDB" id="9943517at2"/>
<dbReference type="RefSeq" id="WP_140929554.1">
    <property type="nucleotide sequence ID" value="NZ_VFSU01000034.1"/>
</dbReference>
<keyword evidence="1" id="KW-0812">Transmembrane</keyword>
<gene>
    <name evidence="2" type="ORF">FJQ54_16785</name>
</gene>
<organism evidence="2 3">
    <name type="scientific">Sandaracinobacter neustonicus</name>
    <dbReference type="NCBI Taxonomy" id="1715348"/>
    <lineage>
        <taxon>Bacteria</taxon>
        <taxon>Pseudomonadati</taxon>
        <taxon>Pseudomonadota</taxon>
        <taxon>Alphaproteobacteria</taxon>
        <taxon>Sphingomonadales</taxon>
        <taxon>Sphingosinicellaceae</taxon>
        <taxon>Sandaracinobacter</taxon>
    </lineage>
</organism>
<reference evidence="2 3" key="1">
    <citation type="submission" date="2019-06" db="EMBL/GenBank/DDBJ databases">
        <authorList>
            <person name="Lee I."/>
            <person name="Jang G.I."/>
            <person name="Hwang C.Y."/>
        </authorList>
    </citation>
    <scope>NUCLEOTIDE SEQUENCE [LARGE SCALE GENOMIC DNA]</scope>
    <source>
        <strain evidence="2 3">PAMC 28131</strain>
    </source>
</reference>
<keyword evidence="1" id="KW-1133">Transmembrane helix</keyword>
<evidence type="ECO:0000313" key="3">
    <source>
        <dbReference type="Proteomes" id="UP000319897"/>
    </source>
</evidence>
<accession>A0A501XDT9</accession>
<feature type="transmembrane region" description="Helical" evidence="1">
    <location>
        <begin position="74"/>
        <end position="94"/>
    </location>
</feature>
<sequence>MPDQADSAPRDTGPQGGTAFNILAGAALGGLVGLLVGLSASPIAASAAAAVLALLVTFFGFGGSIGALRANVSGARMVGFGLAMTAALLAGIAVRAHGSLGPDFQQRVARFEAGGLSPDKAQDLAIYEQLGLRTGFLADVEAPTAVPATSPFAFNFNQDSADANCGLLNARYIPDPNERLEAMAQSAEPWASIGRAGKAKPAAERAAFAEAAYQRRCGPAAAR</sequence>
<proteinExistence type="predicted"/>
<evidence type="ECO:0000256" key="1">
    <source>
        <dbReference type="SAM" id="Phobius"/>
    </source>
</evidence>
<keyword evidence="1" id="KW-0472">Membrane</keyword>
<dbReference type="Proteomes" id="UP000319897">
    <property type="component" value="Unassembled WGS sequence"/>
</dbReference>
<evidence type="ECO:0000313" key="2">
    <source>
        <dbReference type="EMBL" id="TPE58702.1"/>
    </source>
</evidence>